<dbReference type="Proteomes" id="UP000198284">
    <property type="component" value="Unassembled WGS sequence"/>
</dbReference>
<dbReference type="AlphaFoldDB" id="A0A239F777"/>
<proteinExistence type="predicted"/>
<dbReference type="RefSeq" id="WP_089398690.1">
    <property type="nucleotide sequence ID" value="NZ_FZOT01000003.1"/>
</dbReference>
<evidence type="ECO:0000256" key="1">
    <source>
        <dbReference type="ARBA" id="ARBA00023002"/>
    </source>
</evidence>
<dbReference type="InterPro" id="IPR006115">
    <property type="entry name" value="6PGDH_NADP-bd"/>
</dbReference>
<organism evidence="6 7">
    <name type="scientific">Noviherbaspirillum humi</name>
    <dbReference type="NCBI Taxonomy" id="1688639"/>
    <lineage>
        <taxon>Bacteria</taxon>
        <taxon>Pseudomonadati</taxon>
        <taxon>Pseudomonadota</taxon>
        <taxon>Betaproteobacteria</taxon>
        <taxon>Burkholderiales</taxon>
        <taxon>Oxalobacteraceae</taxon>
        <taxon>Noviherbaspirillum</taxon>
    </lineage>
</organism>
<dbReference type="InterPro" id="IPR051265">
    <property type="entry name" value="HIBADH-related_NP60_sf"/>
</dbReference>
<dbReference type="PANTHER" id="PTHR43580">
    <property type="entry name" value="OXIDOREDUCTASE GLYR1-RELATED"/>
    <property type="match status" value="1"/>
</dbReference>
<dbReference type="InterPro" id="IPR015815">
    <property type="entry name" value="HIBADH-related"/>
</dbReference>
<dbReference type="GO" id="GO:0051287">
    <property type="term" value="F:NAD binding"/>
    <property type="evidence" value="ECO:0007669"/>
    <property type="project" value="InterPro"/>
</dbReference>
<dbReference type="InterPro" id="IPR036291">
    <property type="entry name" value="NAD(P)-bd_dom_sf"/>
</dbReference>
<dbReference type="Gene3D" id="3.40.50.720">
    <property type="entry name" value="NAD(P)-binding Rossmann-like Domain"/>
    <property type="match status" value="1"/>
</dbReference>
<dbReference type="GO" id="GO:0016491">
    <property type="term" value="F:oxidoreductase activity"/>
    <property type="evidence" value="ECO:0007669"/>
    <property type="project" value="UniProtKB-KW"/>
</dbReference>
<dbReference type="Pfam" id="PF03446">
    <property type="entry name" value="NAD_binding_2"/>
    <property type="match status" value="1"/>
</dbReference>
<dbReference type="PROSITE" id="PS00895">
    <property type="entry name" value="3_HYDROXYISOBUT_DH"/>
    <property type="match status" value="1"/>
</dbReference>
<keyword evidence="1" id="KW-0560">Oxidoreductase</keyword>
<evidence type="ECO:0000313" key="7">
    <source>
        <dbReference type="Proteomes" id="UP000198284"/>
    </source>
</evidence>
<dbReference type="GO" id="GO:0016054">
    <property type="term" value="P:organic acid catabolic process"/>
    <property type="evidence" value="ECO:0007669"/>
    <property type="project" value="UniProtKB-ARBA"/>
</dbReference>
<evidence type="ECO:0000313" key="6">
    <source>
        <dbReference type="EMBL" id="SNS52143.1"/>
    </source>
</evidence>
<dbReference type="EMBL" id="FZOT01000003">
    <property type="protein sequence ID" value="SNS52143.1"/>
    <property type="molecule type" value="Genomic_DNA"/>
</dbReference>
<dbReference type="PANTHER" id="PTHR43580:SF2">
    <property type="entry name" value="CYTOKINE-LIKE NUCLEAR FACTOR N-PAC"/>
    <property type="match status" value="1"/>
</dbReference>
<dbReference type="Gene3D" id="1.10.1040.10">
    <property type="entry name" value="N-(1-d-carboxylethyl)-l-norvaline Dehydrogenase, domain 2"/>
    <property type="match status" value="1"/>
</dbReference>
<dbReference type="GO" id="GO:0050661">
    <property type="term" value="F:NADP binding"/>
    <property type="evidence" value="ECO:0007669"/>
    <property type="project" value="InterPro"/>
</dbReference>
<dbReference type="Pfam" id="PF14833">
    <property type="entry name" value="NAD_binding_11"/>
    <property type="match status" value="1"/>
</dbReference>
<name>A0A239F777_9BURK</name>
<evidence type="ECO:0000256" key="2">
    <source>
        <dbReference type="ARBA" id="ARBA00023027"/>
    </source>
</evidence>
<dbReference type="OrthoDB" id="9777604at2"/>
<feature type="active site" evidence="3">
    <location>
        <position position="171"/>
    </location>
</feature>
<reference evidence="6 7" key="1">
    <citation type="submission" date="2017-06" db="EMBL/GenBank/DDBJ databases">
        <authorList>
            <person name="Kim H.J."/>
            <person name="Triplett B.A."/>
        </authorList>
    </citation>
    <scope>NUCLEOTIDE SEQUENCE [LARGE SCALE GENOMIC DNA]</scope>
    <source>
        <strain evidence="6 7">U15</strain>
    </source>
</reference>
<dbReference type="InterPro" id="IPR008927">
    <property type="entry name" value="6-PGluconate_DH-like_C_sf"/>
</dbReference>
<evidence type="ECO:0000259" key="4">
    <source>
        <dbReference type="Pfam" id="PF03446"/>
    </source>
</evidence>
<feature type="domain" description="6-phosphogluconate dehydrogenase NADP-binding" evidence="4">
    <location>
        <begin position="2"/>
        <end position="159"/>
    </location>
</feature>
<dbReference type="InterPro" id="IPR002204">
    <property type="entry name" value="3-OH-isobutyrate_DH-rel_CS"/>
</dbReference>
<keyword evidence="7" id="KW-1185">Reference proteome</keyword>
<dbReference type="SUPFAM" id="SSF48179">
    <property type="entry name" value="6-phosphogluconate dehydrogenase C-terminal domain-like"/>
    <property type="match status" value="1"/>
</dbReference>
<keyword evidence="2" id="KW-0520">NAD</keyword>
<dbReference type="InterPro" id="IPR029154">
    <property type="entry name" value="HIBADH-like_NADP-bd"/>
</dbReference>
<evidence type="ECO:0000256" key="3">
    <source>
        <dbReference type="PIRSR" id="PIRSR000103-1"/>
    </source>
</evidence>
<gene>
    <name evidence="6" type="ORF">SAMN06265795_103193</name>
</gene>
<protein>
    <submittedName>
        <fullName evidence="6">3-hydroxyisobutyrate dehydrogenase</fullName>
    </submittedName>
</protein>
<evidence type="ECO:0000259" key="5">
    <source>
        <dbReference type="Pfam" id="PF14833"/>
    </source>
</evidence>
<sequence length="298" mass="31002">MEIGFIGLGSMGYPMAENLLKAGHALAIWNRSREKGEGLASQGARQAGRPADAVSADGVAITMVADDAALESVVLGPDGILEKLGPGGVHVSMSTISPALSARLAELHRARGSHYVAAPVFGRPDAAAAKMLFVLCAGPAAACERVRPALEAMGQKVFPLGEEPVHANIIKLGGNFMIMSVIEAMAEAMTLGEKHGVPREKTMEVLTQSIFPAPLFVNYGKQIAAHAYRPARFKLSLGLKDANLVLGAAARAQVPMPLAALMQGRYLAAVAKGRADLDWTAAALNVAEDAGLDPGDGH</sequence>
<accession>A0A239F777</accession>
<dbReference type="PIRSF" id="PIRSF000103">
    <property type="entry name" value="HIBADH"/>
    <property type="match status" value="1"/>
</dbReference>
<dbReference type="SUPFAM" id="SSF51735">
    <property type="entry name" value="NAD(P)-binding Rossmann-fold domains"/>
    <property type="match status" value="1"/>
</dbReference>
<dbReference type="InterPro" id="IPR013328">
    <property type="entry name" value="6PGD_dom2"/>
</dbReference>
<feature type="domain" description="3-hydroxyisobutyrate dehydrogenase-like NAD-binding" evidence="5">
    <location>
        <begin position="168"/>
        <end position="282"/>
    </location>
</feature>